<comment type="subcellular location">
    <subcellularLocation>
        <location evidence="1">Mitochondrion matrix</location>
    </subcellularLocation>
</comment>
<keyword evidence="7" id="KW-0648">Protein biosynthesis</keyword>
<dbReference type="FunFam" id="3.30.70.380:FF:000002">
    <property type="entry name" value="phenylalanine--tRNA ligase, mitochondrial"/>
    <property type="match status" value="1"/>
</dbReference>
<evidence type="ECO:0000313" key="14">
    <source>
        <dbReference type="Ensembl" id="ENSPKIP00000027281.1"/>
    </source>
</evidence>
<comment type="similarity">
    <text evidence="2">Belongs to the class-II aminoacyl-tRNA synthetase family.</text>
</comment>
<evidence type="ECO:0000256" key="7">
    <source>
        <dbReference type="ARBA" id="ARBA00022917"/>
    </source>
</evidence>
<evidence type="ECO:0000256" key="11">
    <source>
        <dbReference type="ARBA" id="ARBA00031194"/>
    </source>
</evidence>
<evidence type="ECO:0000256" key="12">
    <source>
        <dbReference type="ARBA" id="ARBA00049255"/>
    </source>
</evidence>
<name>A0A3B3SB98_9TELE</name>
<dbReference type="InterPro" id="IPR005121">
    <property type="entry name" value="Fdx_antiC-bd"/>
</dbReference>
<dbReference type="Ensembl" id="ENSPKIT00000008058.1">
    <property type="protein sequence ID" value="ENSPKIP00000027292.1"/>
    <property type="gene ID" value="ENSPKIG00000009407.1"/>
</dbReference>
<keyword evidence="5" id="KW-0547">Nucleotide-binding</keyword>
<dbReference type="Gene3D" id="3.40.50.150">
    <property type="entry name" value="Vaccinia Virus protein VP39"/>
    <property type="match status" value="1"/>
</dbReference>
<protein>
    <recommendedName>
        <fullName evidence="3">phenylalanine--tRNA ligase</fullName>
        <ecNumber evidence="3">6.1.1.20</ecNumber>
    </recommendedName>
    <alternativeName>
        <fullName evidence="11">Phenylalanyl-tRNA synthetase</fullName>
    </alternativeName>
</protein>
<keyword evidence="9" id="KW-0496">Mitochondrion</keyword>
<dbReference type="EC" id="6.1.1.20" evidence="3"/>
<dbReference type="Gene3D" id="3.30.70.380">
    <property type="entry name" value="Ferrodoxin-fold anticodon-binding domain"/>
    <property type="match status" value="1"/>
</dbReference>
<organism evidence="14 15">
    <name type="scientific">Paramormyrops kingsleyae</name>
    <dbReference type="NCBI Taxonomy" id="1676925"/>
    <lineage>
        <taxon>Eukaryota</taxon>
        <taxon>Metazoa</taxon>
        <taxon>Chordata</taxon>
        <taxon>Craniata</taxon>
        <taxon>Vertebrata</taxon>
        <taxon>Euteleostomi</taxon>
        <taxon>Actinopterygii</taxon>
        <taxon>Neopterygii</taxon>
        <taxon>Teleostei</taxon>
        <taxon>Osteoglossocephala</taxon>
        <taxon>Osteoglossomorpha</taxon>
        <taxon>Osteoglossiformes</taxon>
        <taxon>Mormyridae</taxon>
        <taxon>Paramormyrops</taxon>
    </lineage>
</organism>
<dbReference type="GO" id="GO:0070475">
    <property type="term" value="P:rRNA base methylation"/>
    <property type="evidence" value="ECO:0007669"/>
    <property type="project" value="InterPro"/>
</dbReference>
<dbReference type="PROSITE" id="PS51447">
    <property type="entry name" value="FDX_ACB"/>
    <property type="match status" value="1"/>
</dbReference>
<evidence type="ECO:0000259" key="13">
    <source>
        <dbReference type="PROSITE" id="PS51447"/>
    </source>
</evidence>
<dbReference type="InterPro" id="IPR036690">
    <property type="entry name" value="Fdx_antiC-bd_sf"/>
</dbReference>
<dbReference type="GO" id="GO:0005524">
    <property type="term" value="F:ATP binding"/>
    <property type="evidence" value="ECO:0007669"/>
    <property type="project" value="UniProtKB-KW"/>
</dbReference>
<sequence>MTAPREVLLVGEGNFSFSAALCQAAGGSAKVTATCFQAEDVARLQDGAAENIRRLSESGADMYYEVDGTALECTSLKQRSFDCIIFNFPHCGRKSGVKKNRSLLAKFFLSSIQVLKNGGEIHVALCNGQGGTPADKPTREWHNSWQAVAMAAEAGLILSQICPFDHEKYQSYKCTGYRSQDKGFHVEGALNHIFTHSLPYAAIPSINLEAVVGKEIILFEFPKELTEFANRNFLDPKSHHPVQMVQEQLLKELESLWPVQVVDVDFPFLFRDSPERLQACGPDITTSDIYWIRPVEVHNLGEEDCRPDGSQDSPTGNYGLWPSLLLHVQEVVQRSDFCPGVLFRLSGPVYRRVPVSRNTSPAFHQLLLVGALPSEPEPVGQLRNCLEMLLAPYGIALEEEDRSRVHELWLKVKGSFKVGRLEVLSAPDDVQQLCVVTLNLDLLAAQIFGVTDWRLLWSPDFRFLSHFLPSSPGPFRPFSLYPPTYVHDVSFWVEPDSFDELAFHSLVRRVSAGAVREATLVDRFRHPHMGHASMCYRLTYQSADRALSYSQALAMQLELRRLLPLELQVTMR</sequence>
<evidence type="ECO:0000256" key="5">
    <source>
        <dbReference type="ARBA" id="ARBA00022741"/>
    </source>
</evidence>
<dbReference type="SMART" id="SM00896">
    <property type="entry name" value="FDX-ACB"/>
    <property type="match status" value="1"/>
</dbReference>
<dbReference type="InterPro" id="IPR029063">
    <property type="entry name" value="SAM-dependent_MTases_sf"/>
</dbReference>
<dbReference type="GeneTree" id="ENSGT00940000160701"/>
<dbReference type="CTD" id="91893"/>
<evidence type="ECO:0000256" key="6">
    <source>
        <dbReference type="ARBA" id="ARBA00022840"/>
    </source>
</evidence>
<dbReference type="GO" id="GO:0070042">
    <property type="term" value="F:rRNA (uridine-N3-)-methyltransferase activity"/>
    <property type="evidence" value="ECO:0007669"/>
    <property type="project" value="InterPro"/>
</dbReference>
<evidence type="ECO:0000256" key="10">
    <source>
        <dbReference type="ARBA" id="ARBA00023146"/>
    </source>
</evidence>
<keyword evidence="6" id="KW-0067">ATP-binding</keyword>
<dbReference type="GO" id="GO:0006412">
    <property type="term" value="P:translation"/>
    <property type="evidence" value="ECO:0007669"/>
    <property type="project" value="UniProtKB-KW"/>
</dbReference>
<dbReference type="SUPFAM" id="SSF54991">
    <property type="entry name" value="Anticodon-binding domain of PheRS"/>
    <property type="match status" value="1"/>
</dbReference>
<dbReference type="AlphaFoldDB" id="A0A3B3SB98"/>
<dbReference type="PANTHER" id="PTHR11538:SF26">
    <property type="entry name" value="FERREDOXIN-FOLD ANTICODON-BINDING DOMAIN-CONTAINING PROTEIN 1"/>
    <property type="match status" value="1"/>
</dbReference>
<evidence type="ECO:0000313" key="15">
    <source>
        <dbReference type="Proteomes" id="UP000261540"/>
    </source>
</evidence>
<evidence type="ECO:0000256" key="9">
    <source>
        <dbReference type="ARBA" id="ARBA00023128"/>
    </source>
</evidence>
<dbReference type="FunFam" id="3.40.50.150:FF:000361">
    <property type="entry name" value="Ferredoxin-fold anticodon-binding domain-containing protein 1 homolog"/>
    <property type="match status" value="1"/>
</dbReference>
<evidence type="ECO:0000256" key="4">
    <source>
        <dbReference type="ARBA" id="ARBA00022598"/>
    </source>
</evidence>
<dbReference type="PANTHER" id="PTHR11538">
    <property type="entry name" value="PHENYLALANYL-TRNA SYNTHETASE"/>
    <property type="match status" value="1"/>
</dbReference>
<evidence type="ECO:0000256" key="3">
    <source>
        <dbReference type="ARBA" id="ARBA00012814"/>
    </source>
</evidence>
<accession>A0A3B3SB98</accession>
<dbReference type="GO" id="GO:0004826">
    <property type="term" value="F:phenylalanine-tRNA ligase activity"/>
    <property type="evidence" value="ECO:0007669"/>
    <property type="project" value="UniProtKB-EC"/>
</dbReference>
<reference evidence="14" key="1">
    <citation type="submission" date="2025-05" db="UniProtKB">
        <authorList>
            <consortium name="Ensembl"/>
        </authorList>
    </citation>
    <scope>IDENTIFICATION</scope>
</reference>
<evidence type="ECO:0000256" key="8">
    <source>
        <dbReference type="ARBA" id="ARBA00022946"/>
    </source>
</evidence>
<dbReference type="GO" id="GO:0005759">
    <property type="term" value="C:mitochondrial matrix"/>
    <property type="evidence" value="ECO:0007669"/>
    <property type="project" value="UniProtKB-SubCell"/>
</dbReference>
<feature type="domain" description="FDX-ACB" evidence="13">
    <location>
        <begin position="480"/>
        <end position="572"/>
    </location>
</feature>
<dbReference type="Proteomes" id="UP000261540">
    <property type="component" value="Unplaced"/>
</dbReference>
<comment type="catalytic activity">
    <reaction evidence="12">
        <text>tRNA(Phe) + L-phenylalanine + ATP = L-phenylalanyl-tRNA(Phe) + AMP + diphosphate + H(+)</text>
        <dbReference type="Rhea" id="RHEA:19413"/>
        <dbReference type="Rhea" id="RHEA-COMP:9668"/>
        <dbReference type="Rhea" id="RHEA-COMP:9699"/>
        <dbReference type="ChEBI" id="CHEBI:15378"/>
        <dbReference type="ChEBI" id="CHEBI:30616"/>
        <dbReference type="ChEBI" id="CHEBI:33019"/>
        <dbReference type="ChEBI" id="CHEBI:58095"/>
        <dbReference type="ChEBI" id="CHEBI:78442"/>
        <dbReference type="ChEBI" id="CHEBI:78531"/>
        <dbReference type="ChEBI" id="CHEBI:456215"/>
        <dbReference type="EC" id="6.1.1.20"/>
    </reaction>
</comment>
<dbReference type="InterPro" id="IPR019446">
    <property type="entry name" value="BMT5-like"/>
</dbReference>
<keyword evidence="15" id="KW-1185">Reference proteome</keyword>
<dbReference type="Ensembl" id="ENSPKIT00000008047.1">
    <property type="protein sequence ID" value="ENSPKIP00000027281.1"/>
    <property type="gene ID" value="ENSPKIG00000009407.1"/>
</dbReference>
<dbReference type="Pfam" id="PF03147">
    <property type="entry name" value="FDX-ACB"/>
    <property type="match status" value="1"/>
</dbReference>
<keyword evidence="4" id="KW-0436">Ligase</keyword>
<dbReference type="Pfam" id="PF10354">
    <property type="entry name" value="BMT5-like"/>
    <property type="match status" value="1"/>
</dbReference>
<keyword evidence="8" id="KW-0809">Transit peptide</keyword>
<evidence type="ECO:0000256" key="2">
    <source>
        <dbReference type="ARBA" id="ARBA00008226"/>
    </source>
</evidence>
<dbReference type="SUPFAM" id="SSF53335">
    <property type="entry name" value="S-adenosyl-L-methionine-dependent methyltransferases"/>
    <property type="match status" value="1"/>
</dbReference>
<keyword evidence="10" id="KW-0030">Aminoacyl-tRNA synthetase</keyword>
<evidence type="ECO:0000256" key="1">
    <source>
        <dbReference type="ARBA" id="ARBA00004305"/>
    </source>
</evidence>
<proteinExistence type="inferred from homology"/>